<dbReference type="Gene3D" id="1.10.3810.10">
    <property type="entry name" value="Biosynthetic peptidoglycan transglycosylase-like"/>
    <property type="match status" value="1"/>
</dbReference>
<comment type="catalytic activity">
    <reaction evidence="23">
        <text>[GlcNAc-(1-&gt;4)-Mur2Ac(oyl-L-Ala-gamma-D-Glu-L-Lys-D-Ala-D-Ala)](n)-di-trans,octa-cis-undecaprenyl diphosphate + beta-D-GlcNAc-(1-&gt;4)-Mur2Ac(oyl-L-Ala-gamma-D-Glu-L-Lys-D-Ala-D-Ala)-di-trans,octa-cis-undecaprenyl diphosphate = [GlcNAc-(1-&gt;4)-Mur2Ac(oyl-L-Ala-gamma-D-Glu-L-Lys-D-Ala-D-Ala)](n+1)-di-trans,octa-cis-undecaprenyl diphosphate + di-trans,octa-cis-undecaprenyl diphosphate + H(+)</text>
        <dbReference type="Rhea" id="RHEA:23708"/>
        <dbReference type="Rhea" id="RHEA-COMP:9602"/>
        <dbReference type="Rhea" id="RHEA-COMP:9603"/>
        <dbReference type="ChEBI" id="CHEBI:15378"/>
        <dbReference type="ChEBI" id="CHEBI:58405"/>
        <dbReference type="ChEBI" id="CHEBI:60033"/>
        <dbReference type="ChEBI" id="CHEBI:78435"/>
        <dbReference type="EC" id="2.4.99.28"/>
    </reaction>
</comment>
<evidence type="ECO:0000256" key="4">
    <source>
        <dbReference type="ARBA" id="ARBA00018638"/>
    </source>
</evidence>
<dbReference type="GO" id="GO:0006508">
    <property type="term" value="P:proteolysis"/>
    <property type="evidence" value="ECO:0007669"/>
    <property type="project" value="UniProtKB-KW"/>
</dbReference>
<keyword evidence="19" id="KW-0511">Multifunctional enzyme</keyword>
<evidence type="ECO:0000256" key="19">
    <source>
        <dbReference type="ARBA" id="ARBA00023268"/>
    </source>
</evidence>
<evidence type="ECO:0000256" key="5">
    <source>
        <dbReference type="ARBA" id="ARBA00022475"/>
    </source>
</evidence>
<dbReference type="InterPro" id="IPR023346">
    <property type="entry name" value="Lysozyme-like_dom_sf"/>
</dbReference>
<feature type="domain" description="Penicillin-binding protein transpeptidase" evidence="26">
    <location>
        <begin position="511"/>
        <end position="763"/>
    </location>
</feature>
<dbReference type="GO" id="GO:0008658">
    <property type="term" value="F:penicillin binding"/>
    <property type="evidence" value="ECO:0007669"/>
    <property type="project" value="InterPro"/>
</dbReference>
<dbReference type="SUPFAM" id="SSF56601">
    <property type="entry name" value="beta-lactamase/transpeptidase-like"/>
    <property type="match status" value="1"/>
</dbReference>
<comment type="subcellular location">
    <subcellularLocation>
        <location evidence="1">Cell inner membrane</location>
        <topology evidence="1">Single-pass type II membrane protein</topology>
    </subcellularLocation>
</comment>
<keyword evidence="11 25" id="KW-0812">Transmembrane</keyword>
<dbReference type="PANTHER" id="PTHR32282:SF27">
    <property type="entry name" value="PENICILLIN-BINDING PROTEIN 1A"/>
    <property type="match status" value="1"/>
</dbReference>
<keyword evidence="14" id="KW-0735">Signal-anchor</keyword>
<evidence type="ECO:0000256" key="1">
    <source>
        <dbReference type="ARBA" id="ARBA00004249"/>
    </source>
</evidence>
<organism evidence="29">
    <name type="scientific">uncultured delta proteobacterium</name>
    <dbReference type="NCBI Taxonomy" id="34034"/>
    <lineage>
        <taxon>Bacteria</taxon>
        <taxon>Deltaproteobacteria</taxon>
        <taxon>environmental samples</taxon>
    </lineage>
</organism>
<evidence type="ECO:0000256" key="6">
    <source>
        <dbReference type="ARBA" id="ARBA00022519"/>
    </source>
</evidence>
<evidence type="ECO:0000259" key="27">
    <source>
        <dbReference type="Pfam" id="PF00912"/>
    </source>
</evidence>
<dbReference type="Gene3D" id="3.40.710.10">
    <property type="entry name" value="DD-peptidase/beta-lactamase superfamily"/>
    <property type="match status" value="1"/>
</dbReference>
<evidence type="ECO:0000256" key="16">
    <source>
        <dbReference type="ARBA" id="ARBA00022989"/>
    </source>
</evidence>
<evidence type="ECO:0000256" key="20">
    <source>
        <dbReference type="ARBA" id="ARBA00023316"/>
    </source>
</evidence>
<dbReference type="GO" id="GO:0008955">
    <property type="term" value="F:peptidoglycan glycosyltransferase activity"/>
    <property type="evidence" value="ECO:0007669"/>
    <property type="project" value="UniProtKB-EC"/>
</dbReference>
<keyword evidence="15" id="KW-0573">Peptidoglycan synthesis</keyword>
<evidence type="ECO:0000256" key="21">
    <source>
        <dbReference type="ARBA" id="ARBA00034000"/>
    </source>
</evidence>
<evidence type="ECO:0000313" key="29">
    <source>
        <dbReference type="EMBL" id="SBW10121.1"/>
    </source>
</evidence>
<evidence type="ECO:0000259" key="26">
    <source>
        <dbReference type="Pfam" id="PF00905"/>
    </source>
</evidence>
<dbReference type="EC" id="2.4.99.28" evidence="22"/>
<dbReference type="EMBL" id="FLUQ01000006">
    <property type="protein sequence ID" value="SBW10121.1"/>
    <property type="molecule type" value="Genomic_DNA"/>
</dbReference>
<evidence type="ECO:0000256" key="17">
    <source>
        <dbReference type="ARBA" id="ARBA00023136"/>
    </source>
</evidence>
<evidence type="ECO:0000256" key="3">
    <source>
        <dbReference type="ARBA" id="ARBA00012448"/>
    </source>
</evidence>
<dbReference type="UniPathway" id="UPA00219"/>
<dbReference type="FunFam" id="1.10.3810.10:FF:000003">
    <property type="entry name" value="Penicillin-binding protein 1a"/>
    <property type="match status" value="1"/>
</dbReference>
<keyword evidence="17 25" id="KW-0472">Membrane</keyword>
<evidence type="ECO:0000256" key="11">
    <source>
        <dbReference type="ARBA" id="ARBA00022692"/>
    </source>
</evidence>
<dbReference type="InterPro" id="IPR036950">
    <property type="entry name" value="PBP_transglycosylase"/>
</dbReference>
<sequence length="853" mass="93110">MTKNEETAGQNAKAPGSEHGAPVPVPPPAGKKRKRRFFLYALVSLVGLGALGMCATAAMIYWASRDLPPYTRIADYRLPVVTSVYARDNSVLGYLYDEKRFLTSLEDMPEHLRRAFVAAEDGEFYNHIGINPMAIGRAALNNIRSGKITGGGSTITQQIVKRLLVGGEKSYIRKIREAILAIQVEKYLSKNEILTIYLNEIYLGSGAHGVEAAARTYFAKHTKDLTLAEAAVLATLPQAPSTNNPYANPIATKGRQRYVLEQMLRHGWITQAEFDEAYAQPLVYAAMEDPSWKLGAWYLEEVRRELLQMFSEANVREKNIPIEMYGKDAVYMAGLHVYTAMDPVHQAAGEKSLRASLLETAKRQGWHGPIETVEADKVTAYLEKHPFDPAELDNAGWAKALVTEVKTDGAQVRLGAYSGFISVATMSWARTPNIKQAPDGVNMRDATKILNVGDVVWVSAVGAKGDANPVGAPFKEPDAKGKGGVPAYDPAAVKKDAPIPLCLEELPVAEGAFVSMETATGDVVALVGGYEYSQRNQYNRATQARRQPGSSFKPIVYSAALDHGFTAGSMLLDSPYVTAPDPTMKTWRPGNYDGTFMGPMILRTALAKSRNLCTVQIAQRMGMEPIVEHAKTMGVEGDIPPELAVSLGAHEVTPLNMVSVYSAFADGGKRSVPRLITRVTDTWGQDLVVMEPQKIQTLSEQNAFIMATLLKEVVNAGTAYKARALGIPLGGKTGTSNEERDTWFMGFSPHLVTGVYTGYDKVQSLGRLETGGRTALPAFIYYHRIIDHLYPPDDFVQPSGIVWASVDAKTGKLAGKNSDQSFYLPFMQGTAPSVRSDQSSVVESGEDLLRQIN</sequence>
<evidence type="ECO:0000256" key="9">
    <source>
        <dbReference type="ARBA" id="ARBA00022676"/>
    </source>
</evidence>
<keyword evidence="10" id="KW-0808">Transferase</keyword>
<protein>
    <recommendedName>
        <fullName evidence="4">Penicillin-binding protein 1A</fullName>
        <ecNumber evidence="22">2.4.99.28</ecNumber>
        <ecNumber evidence="3">3.4.16.4</ecNumber>
    </recommendedName>
</protein>
<keyword evidence="20" id="KW-0961">Cell wall biogenesis/degradation</keyword>
<dbReference type="InterPro" id="IPR001264">
    <property type="entry name" value="Glyco_trans_51"/>
</dbReference>
<dbReference type="Pfam" id="PF00912">
    <property type="entry name" value="Transgly"/>
    <property type="match status" value="1"/>
</dbReference>
<dbReference type="InterPro" id="IPR012338">
    <property type="entry name" value="Beta-lactam/transpept-like"/>
</dbReference>
<dbReference type="GO" id="GO:0009002">
    <property type="term" value="F:serine-type D-Ala-D-Ala carboxypeptidase activity"/>
    <property type="evidence" value="ECO:0007669"/>
    <property type="project" value="UniProtKB-EC"/>
</dbReference>
<feature type="region of interest" description="Disordered" evidence="24">
    <location>
        <begin position="1"/>
        <end position="29"/>
    </location>
</feature>
<evidence type="ECO:0000256" key="7">
    <source>
        <dbReference type="ARBA" id="ARBA00022645"/>
    </source>
</evidence>
<dbReference type="GO" id="GO:0030288">
    <property type="term" value="C:outer membrane-bounded periplasmic space"/>
    <property type="evidence" value="ECO:0007669"/>
    <property type="project" value="TreeGrafter"/>
</dbReference>
<evidence type="ECO:0000256" key="13">
    <source>
        <dbReference type="ARBA" id="ARBA00022960"/>
    </source>
</evidence>
<keyword evidence="7" id="KW-0121">Carboxypeptidase</keyword>
<reference evidence="29" key="1">
    <citation type="submission" date="2016-04" db="EMBL/GenBank/DDBJ databases">
        <authorList>
            <person name="Evans L.H."/>
            <person name="Alamgir A."/>
            <person name="Owens N."/>
            <person name="Weber N.D."/>
            <person name="Virtaneva K."/>
            <person name="Barbian K."/>
            <person name="Babar A."/>
            <person name="Rosenke K."/>
        </authorList>
    </citation>
    <scope>NUCLEOTIDE SEQUENCE</scope>
    <source>
        <strain evidence="29">86</strain>
    </source>
</reference>
<dbReference type="InterPro" id="IPR031376">
    <property type="entry name" value="PCB_OB"/>
</dbReference>
<dbReference type="SUPFAM" id="SSF53955">
    <property type="entry name" value="Lysozyme-like"/>
    <property type="match status" value="1"/>
</dbReference>
<dbReference type="InterPro" id="IPR001460">
    <property type="entry name" value="PCN-bd_Tpept"/>
</dbReference>
<dbReference type="GO" id="GO:0046677">
    <property type="term" value="P:response to antibiotic"/>
    <property type="evidence" value="ECO:0007669"/>
    <property type="project" value="UniProtKB-KW"/>
</dbReference>
<dbReference type="GO" id="GO:0009252">
    <property type="term" value="P:peptidoglycan biosynthetic process"/>
    <property type="evidence" value="ECO:0007669"/>
    <property type="project" value="UniProtKB-UniPathway"/>
</dbReference>
<dbReference type="GO" id="GO:0071555">
    <property type="term" value="P:cell wall organization"/>
    <property type="evidence" value="ECO:0007669"/>
    <property type="project" value="UniProtKB-KW"/>
</dbReference>
<keyword evidence="9" id="KW-0328">Glycosyltransferase</keyword>
<keyword evidence="12" id="KW-0378">Hydrolase</keyword>
<evidence type="ECO:0000256" key="2">
    <source>
        <dbReference type="ARBA" id="ARBA00004752"/>
    </source>
</evidence>
<dbReference type="EC" id="3.4.16.4" evidence="3"/>
<dbReference type="InterPro" id="IPR012340">
    <property type="entry name" value="NA-bd_OB-fold"/>
</dbReference>
<dbReference type="NCBIfam" id="TIGR02074">
    <property type="entry name" value="PBP_1a_fam"/>
    <property type="match status" value="1"/>
</dbReference>
<comment type="catalytic activity">
    <reaction evidence="21">
        <text>Preferential cleavage: (Ac)2-L-Lys-D-Ala-|-D-Ala. Also transpeptidation of peptidyl-alanyl moieties that are N-acyl substituents of D-alanine.</text>
        <dbReference type="EC" id="3.4.16.4"/>
    </reaction>
</comment>
<comment type="pathway">
    <text evidence="2">Cell wall biogenesis; peptidoglycan biosynthesis.</text>
</comment>
<keyword evidence="13" id="KW-0133">Cell shape</keyword>
<evidence type="ECO:0000256" key="18">
    <source>
        <dbReference type="ARBA" id="ARBA00023251"/>
    </source>
</evidence>
<dbReference type="InterPro" id="IPR050396">
    <property type="entry name" value="Glycosyltr_51/Transpeptidase"/>
</dbReference>
<evidence type="ECO:0000256" key="24">
    <source>
        <dbReference type="SAM" id="MobiDB-lite"/>
    </source>
</evidence>
<dbReference type="Pfam" id="PF17092">
    <property type="entry name" value="PCB_OB"/>
    <property type="match status" value="1"/>
</dbReference>
<accession>A0A212KEQ3</accession>
<dbReference type="AlphaFoldDB" id="A0A212KEQ3"/>
<evidence type="ECO:0000256" key="12">
    <source>
        <dbReference type="ARBA" id="ARBA00022801"/>
    </source>
</evidence>
<evidence type="ECO:0000256" key="8">
    <source>
        <dbReference type="ARBA" id="ARBA00022670"/>
    </source>
</evidence>
<evidence type="ECO:0000256" key="10">
    <source>
        <dbReference type="ARBA" id="ARBA00022679"/>
    </source>
</evidence>
<gene>
    <name evidence="29" type="ORF">KL86DPRO_60039</name>
</gene>
<evidence type="ECO:0000256" key="15">
    <source>
        <dbReference type="ARBA" id="ARBA00022984"/>
    </source>
</evidence>
<dbReference type="GO" id="GO:0008360">
    <property type="term" value="P:regulation of cell shape"/>
    <property type="evidence" value="ECO:0007669"/>
    <property type="project" value="UniProtKB-KW"/>
</dbReference>
<evidence type="ECO:0000256" key="23">
    <source>
        <dbReference type="ARBA" id="ARBA00049902"/>
    </source>
</evidence>
<dbReference type="GO" id="GO:0005886">
    <property type="term" value="C:plasma membrane"/>
    <property type="evidence" value="ECO:0007669"/>
    <property type="project" value="UniProtKB-SubCell"/>
</dbReference>
<evidence type="ECO:0000256" key="25">
    <source>
        <dbReference type="SAM" id="Phobius"/>
    </source>
</evidence>
<proteinExistence type="predicted"/>
<dbReference type="PANTHER" id="PTHR32282">
    <property type="entry name" value="BINDING PROTEIN TRANSPEPTIDASE, PUTATIVE-RELATED"/>
    <property type="match status" value="1"/>
</dbReference>
<keyword evidence="18" id="KW-0046">Antibiotic resistance</keyword>
<evidence type="ECO:0000256" key="22">
    <source>
        <dbReference type="ARBA" id="ARBA00044770"/>
    </source>
</evidence>
<feature type="domain" description="Penicillin-binding protein OB-like" evidence="28">
    <location>
        <begin position="366"/>
        <end position="462"/>
    </location>
</feature>
<dbReference type="Pfam" id="PF00905">
    <property type="entry name" value="Transpeptidase"/>
    <property type="match status" value="1"/>
</dbReference>
<keyword evidence="5" id="KW-1003">Cell membrane</keyword>
<evidence type="ECO:0000256" key="14">
    <source>
        <dbReference type="ARBA" id="ARBA00022968"/>
    </source>
</evidence>
<feature type="transmembrane region" description="Helical" evidence="25">
    <location>
        <begin position="37"/>
        <end position="63"/>
    </location>
</feature>
<keyword evidence="6" id="KW-0997">Cell inner membrane</keyword>
<evidence type="ECO:0000259" key="28">
    <source>
        <dbReference type="Pfam" id="PF17092"/>
    </source>
</evidence>
<keyword evidence="16 25" id="KW-1133">Transmembrane helix</keyword>
<feature type="domain" description="Glycosyl transferase family 51" evidence="27">
    <location>
        <begin position="92"/>
        <end position="263"/>
    </location>
</feature>
<dbReference type="Gene3D" id="2.40.50.140">
    <property type="entry name" value="Nucleic acid-binding proteins"/>
    <property type="match status" value="1"/>
</dbReference>
<keyword evidence="8" id="KW-0645">Protease</keyword>
<name>A0A212KEQ3_9DELT</name>